<sequence length="206" mass="23665">MECQVNKPDSTFKTILLCDVCRKNVAHVVCFNSGKENEVRVCKDCMERAMGVFEDDEPKKIPEEKKPEGDCRCHPAKQHRDSVINGLRRDLKKKEDLIKRLKEDLVSTEKAYNNRVEKYIRLSKDNTELTGRVKELVRENTYMKESLGNARENLDFYKNMYGSSEKKRMESVKEYGKLSNGLVKVMIIVALLGIGVGVITTALLMR</sequence>
<organism evidence="3">
    <name type="scientific">Siphoviridae sp. ctt0c4</name>
    <dbReference type="NCBI Taxonomy" id="2825702"/>
    <lineage>
        <taxon>Viruses</taxon>
        <taxon>Duplodnaviria</taxon>
        <taxon>Heunggongvirae</taxon>
        <taxon>Uroviricota</taxon>
        <taxon>Caudoviricetes</taxon>
    </lineage>
</organism>
<keyword evidence="3" id="KW-0547">Nucleotide-binding</keyword>
<protein>
    <submittedName>
        <fullName evidence="3">ATP-dependent Clp protease ATP-binding subunit</fullName>
    </submittedName>
</protein>
<dbReference type="GO" id="GO:0005524">
    <property type="term" value="F:ATP binding"/>
    <property type="evidence" value="ECO:0007669"/>
    <property type="project" value="UniProtKB-KW"/>
</dbReference>
<keyword evidence="2" id="KW-0812">Transmembrane</keyword>
<keyword evidence="2" id="KW-1133">Transmembrane helix</keyword>
<reference evidence="3" key="1">
    <citation type="journal article" date="2021" name="Proc. Natl. Acad. Sci. U.S.A.">
        <title>A Catalog of Tens of Thousands of Viruses from Human Metagenomes Reveals Hidden Associations with Chronic Diseases.</title>
        <authorList>
            <person name="Tisza M.J."/>
            <person name="Buck C.B."/>
        </authorList>
    </citation>
    <scope>NUCLEOTIDE SEQUENCE</scope>
    <source>
        <strain evidence="3">Ctt0c4</strain>
    </source>
</reference>
<evidence type="ECO:0000313" key="3">
    <source>
        <dbReference type="EMBL" id="DAG01172.1"/>
    </source>
</evidence>
<keyword evidence="3" id="KW-0067">ATP-binding</keyword>
<proteinExistence type="predicted"/>
<dbReference type="GO" id="GO:0008233">
    <property type="term" value="F:peptidase activity"/>
    <property type="evidence" value="ECO:0007669"/>
    <property type="project" value="UniProtKB-KW"/>
</dbReference>
<accession>A0A8S5V3A6</accession>
<dbReference type="EMBL" id="BK016188">
    <property type="protein sequence ID" value="DAG01172.1"/>
    <property type="molecule type" value="Genomic_DNA"/>
</dbReference>
<keyword evidence="3" id="KW-0378">Hydrolase</keyword>
<keyword evidence="1" id="KW-0175">Coiled coil</keyword>
<keyword evidence="3" id="KW-0645">Protease</keyword>
<name>A0A8S5V3A6_9CAUD</name>
<dbReference type="GO" id="GO:0006508">
    <property type="term" value="P:proteolysis"/>
    <property type="evidence" value="ECO:0007669"/>
    <property type="project" value="UniProtKB-KW"/>
</dbReference>
<feature type="transmembrane region" description="Helical" evidence="2">
    <location>
        <begin position="185"/>
        <end position="205"/>
    </location>
</feature>
<evidence type="ECO:0000256" key="2">
    <source>
        <dbReference type="SAM" id="Phobius"/>
    </source>
</evidence>
<evidence type="ECO:0000256" key="1">
    <source>
        <dbReference type="SAM" id="Coils"/>
    </source>
</evidence>
<keyword evidence="2" id="KW-0472">Membrane</keyword>
<feature type="coiled-coil region" evidence="1">
    <location>
        <begin position="84"/>
        <end position="111"/>
    </location>
</feature>